<evidence type="ECO:0000313" key="1">
    <source>
        <dbReference type="EMBL" id="KIK38032.1"/>
    </source>
</evidence>
<reference evidence="1 2" key="1">
    <citation type="submission" date="2014-04" db="EMBL/GenBank/DDBJ databases">
        <authorList>
            <consortium name="DOE Joint Genome Institute"/>
            <person name="Kuo A."/>
            <person name="Ruytinx J."/>
            <person name="Rineau F."/>
            <person name="Colpaert J."/>
            <person name="Kohler A."/>
            <person name="Nagy L.G."/>
            <person name="Floudas D."/>
            <person name="Copeland A."/>
            <person name="Barry K.W."/>
            <person name="Cichocki N."/>
            <person name="Veneault-Fourrey C."/>
            <person name="LaButti K."/>
            <person name="Lindquist E.A."/>
            <person name="Lipzen A."/>
            <person name="Lundell T."/>
            <person name="Morin E."/>
            <person name="Murat C."/>
            <person name="Sun H."/>
            <person name="Tunlid A."/>
            <person name="Henrissat B."/>
            <person name="Grigoriev I.V."/>
            <person name="Hibbett D.S."/>
            <person name="Martin F."/>
            <person name="Nordberg H.P."/>
            <person name="Cantor M.N."/>
            <person name="Hua S.X."/>
        </authorList>
    </citation>
    <scope>NUCLEOTIDE SEQUENCE [LARGE SCALE GENOMIC DNA]</scope>
    <source>
        <strain evidence="1 2">UH-Slu-Lm8-n1</strain>
    </source>
</reference>
<protein>
    <submittedName>
        <fullName evidence="1">Uncharacterized protein</fullName>
    </submittedName>
</protein>
<reference evidence="2" key="2">
    <citation type="submission" date="2015-01" db="EMBL/GenBank/DDBJ databases">
        <title>Evolutionary Origins and Diversification of the Mycorrhizal Mutualists.</title>
        <authorList>
            <consortium name="DOE Joint Genome Institute"/>
            <consortium name="Mycorrhizal Genomics Consortium"/>
            <person name="Kohler A."/>
            <person name="Kuo A."/>
            <person name="Nagy L.G."/>
            <person name="Floudas D."/>
            <person name="Copeland A."/>
            <person name="Barry K.W."/>
            <person name="Cichocki N."/>
            <person name="Veneault-Fourrey C."/>
            <person name="LaButti K."/>
            <person name="Lindquist E.A."/>
            <person name="Lipzen A."/>
            <person name="Lundell T."/>
            <person name="Morin E."/>
            <person name="Murat C."/>
            <person name="Riley R."/>
            <person name="Ohm R."/>
            <person name="Sun H."/>
            <person name="Tunlid A."/>
            <person name="Henrissat B."/>
            <person name="Grigoriev I.V."/>
            <person name="Hibbett D.S."/>
            <person name="Martin F."/>
        </authorList>
    </citation>
    <scope>NUCLEOTIDE SEQUENCE [LARGE SCALE GENOMIC DNA]</scope>
    <source>
        <strain evidence="2">UH-Slu-Lm8-n1</strain>
    </source>
</reference>
<dbReference type="AlphaFoldDB" id="A0A0D0AUN7"/>
<name>A0A0D0AUN7_9AGAM</name>
<evidence type="ECO:0000313" key="2">
    <source>
        <dbReference type="Proteomes" id="UP000054485"/>
    </source>
</evidence>
<dbReference type="Proteomes" id="UP000054485">
    <property type="component" value="Unassembled WGS sequence"/>
</dbReference>
<dbReference type="EMBL" id="KN835415">
    <property type="protein sequence ID" value="KIK38032.1"/>
    <property type="molecule type" value="Genomic_DNA"/>
</dbReference>
<organism evidence="1 2">
    <name type="scientific">Suillus luteus UH-Slu-Lm8-n1</name>
    <dbReference type="NCBI Taxonomy" id="930992"/>
    <lineage>
        <taxon>Eukaryota</taxon>
        <taxon>Fungi</taxon>
        <taxon>Dikarya</taxon>
        <taxon>Basidiomycota</taxon>
        <taxon>Agaricomycotina</taxon>
        <taxon>Agaricomycetes</taxon>
        <taxon>Agaricomycetidae</taxon>
        <taxon>Boletales</taxon>
        <taxon>Suillineae</taxon>
        <taxon>Suillaceae</taxon>
        <taxon>Suillus</taxon>
    </lineage>
</organism>
<dbReference type="InParanoid" id="A0A0D0AUN7"/>
<dbReference type="HOGENOM" id="CLU_2943360_0_0_1"/>
<proteinExistence type="predicted"/>
<gene>
    <name evidence="1" type="ORF">CY34DRAFT_809792</name>
</gene>
<sequence>MEWNDRELLKVVKFTNDADSLACKFKDSHQLSHESGVSCLLVMVWPTTLFDSHAHKSHKV</sequence>
<accession>A0A0D0AUN7</accession>
<keyword evidence="2" id="KW-1185">Reference proteome</keyword>